<feature type="domain" description="LysM" evidence="4">
    <location>
        <begin position="166"/>
        <end position="212"/>
    </location>
</feature>
<dbReference type="GeneID" id="81362020"/>
<comment type="caution">
    <text evidence="5">The sequence shown here is derived from an EMBL/GenBank/DDBJ whole genome shotgun (WGS) entry which is preliminary data.</text>
</comment>
<evidence type="ECO:0000313" key="6">
    <source>
        <dbReference type="Proteomes" id="UP001149074"/>
    </source>
</evidence>
<dbReference type="PANTHER" id="PTHR34997">
    <property type="entry name" value="AM15"/>
    <property type="match status" value="1"/>
</dbReference>
<dbReference type="InterPro" id="IPR052210">
    <property type="entry name" value="LysM1-like"/>
</dbReference>
<dbReference type="Pfam" id="PF01476">
    <property type="entry name" value="LysM"/>
    <property type="match status" value="2"/>
</dbReference>
<keyword evidence="6" id="KW-1185">Reference proteome</keyword>
<keyword evidence="1" id="KW-0147">Chitin-binding</keyword>
<sequence>MATTTNIKNSFDYPCTLDPSSSYCALLSKPTSTGTKDAVKTPSPRAHGEIANCTMWVAPLETYDTCYIILHTYGLSMDNLYAMNPTVRKDCSGLSIGGQDDSCVDIATNHDISPGSFYEWNPAVKSDCSGLQTNEYVCVGIKAATTGTDIVTPYPIQTGIISTCDKFYKVLADDSCSDIANENDIPLPSFYDWNPAVKSNCAGLQAKEYVCVGTASISTSQIEGVATATRKSS</sequence>
<protein>
    <recommendedName>
        <fullName evidence="4">LysM domain-containing protein</fullName>
    </recommendedName>
</protein>
<evidence type="ECO:0000256" key="1">
    <source>
        <dbReference type="ARBA" id="ARBA00022669"/>
    </source>
</evidence>
<reference evidence="5" key="2">
    <citation type="journal article" date="2023" name="IMA Fungus">
        <title>Comparative genomic study of the Penicillium genus elucidates a diverse pangenome and 15 lateral gene transfer events.</title>
        <authorList>
            <person name="Petersen C."/>
            <person name="Sorensen T."/>
            <person name="Nielsen M.R."/>
            <person name="Sondergaard T.E."/>
            <person name="Sorensen J.L."/>
            <person name="Fitzpatrick D.A."/>
            <person name="Frisvad J.C."/>
            <person name="Nielsen K.L."/>
        </authorList>
    </citation>
    <scope>NUCLEOTIDE SEQUENCE</scope>
    <source>
        <strain evidence="5">IBT 30761</strain>
    </source>
</reference>
<evidence type="ECO:0000259" key="4">
    <source>
        <dbReference type="PROSITE" id="PS51782"/>
    </source>
</evidence>
<name>A0A9W9EQ77_9EURO</name>
<dbReference type="PANTHER" id="PTHR34997:SF2">
    <property type="entry name" value="LYSM DOMAIN-CONTAINING PROTEIN-RELATED"/>
    <property type="match status" value="1"/>
</dbReference>
<dbReference type="CDD" id="cd00118">
    <property type="entry name" value="LysM"/>
    <property type="match status" value="3"/>
</dbReference>
<evidence type="ECO:0000256" key="3">
    <source>
        <dbReference type="ARBA" id="ARBA00023026"/>
    </source>
</evidence>
<dbReference type="PROSITE" id="PS51782">
    <property type="entry name" value="LYSM"/>
    <property type="match status" value="2"/>
</dbReference>
<dbReference type="Gene3D" id="3.10.350.10">
    <property type="entry name" value="LysM domain"/>
    <property type="match status" value="3"/>
</dbReference>
<dbReference type="OrthoDB" id="5985073at2759"/>
<dbReference type="InterPro" id="IPR018392">
    <property type="entry name" value="LysM"/>
</dbReference>
<dbReference type="SUPFAM" id="SSF54106">
    <property type="entry name" value="LysM domain"/>
    <property type="match status" value="2"/>
</dbReference>
<dbReference type="AlphaFoldDB" id="A0A9W9EQ77"/>
<dbReference type="SMART" id="SM00257">
    <property type="entry name" value="LysM"/>
    <property type="match status" value="2"/>
</dbReference>
<keyword evidence="3" id="KW-0843">Virulence</keyword>
<accession>A0A9W9EQ77</accession>
<dbReference type="InterPro" id="IPR036779">
    <property type="entry name" value="LysM_dom_sf"/>
</dbReference>
<dbReference type="GO" id="GO:0008061">
    <property type="term" value="F:chitin binding"/>
    <property type="evidence" value="ECO:0007669"/>
    <property type="project" value="UniProtKB-KW"/>
</dbReference>
<evidence type="ECO:0000313" key="5">
    <source>
        <dbReference type="EMBL" id="KAJ5085779.1"/>
    </source>
</evidence>
<evidence type="ECO:0000256" key="2">
    <source>
        <dbReference type="ARBA" id="ARBA00022729"/>
    </source>
</evidence>
<dbReference type="RefSeq" id="XP_056470457.1">
    <property type="nucleotide sequence ID" value="XM_056623041.1"/>
</dbReference>
<organism evidence="5 6">
    <name type="scientific">Penicillium argentinense</name>
    <dbReference type="NCBI Taxonomy" id="1131581"/>
    <lineage>
        <taxon>Eukaryota</taxon>
        <taxon>Fungi</taxon>
        <taxon>Dikarya</taxon>
        <taxon>Ascomycota</taxon>
        <taxon>Pezizomycotina</taxon>
        <taxon>Eurotiomycetes</taxon>
        <taxon>Eurotiomycetidae</taxon>
        <taxon>Eurotiales</taxon>
        <taxon>Aspergillaceae</taxon>
        <taxon>Penicillium</taxon>
    </lineage>
</organism>
<feature type="domain" description="LysM" evidence="4">
    <location>
        <begin position="92"/>
        <end position="139"/>
    </location>
</feature>
<dbReference type="EMBL" id="JAPQKI010000010">
    <property type="protein sequence ID" value="KAJ5085779.1"/>
    <property type="molecule type" value="Genomic_DNA"/>
</dbReference>
<dbReference type="Proteomes" id="UP001149074">
    <property type="component" value="Unassembled WGS sequence"/>
</dbReference>
<gene>
    <name evidence="5" type="ORF">N7532_010550</name>
</gene>
<keyword evidence="2" id="KW-0732">Signal</keyword>
<reference evidence="5" key="1">
    <citation type="submission" date="2022-11" db="EMBL/GenBank/DDBJ databases">
        <authorList>
            <person name="Petersen C."/>
        </authorList>
    </citation>
    <scope>NUCLEOTIDE SEQUENCE</scope>
    <source>
        <strain evidence="5">IBT 30761</strain>
    </source>
</reference>
<proteinExistence type="predicted"/>